<feature type="compositionally biased region" description="Polar residues" evidence="3">
    <location>
        <begin position="107"/>
        <end position="130"/>
    </location>
</feature>
<dbReference type="Proteomes" id="UP000029108">
    <property type="component" value="Unassembled WGS sequence"/>
</dbReference>
<feature type="domain" description="Glycosyl hydrolase family 31 C-terminal" evidence="5">
    <location>
        <begin position="522"/>
        <end position="613"/>
    </location>
</feature>
<dbReference type="InterPro" id="IPR017853">
    <property type="entry name" value="GH"/>
</dbReference>
<evidence type="ECO:0000313" key="6">
    <source>
        <dbReference type="EMBL" id="KFI49483.1"/>
    </source>
</evidence>
<dbReference type="Pfam" id="PF01055">
    <property type="entry name" value="Glyco_hydro_31_2nd"/>
    <property type="match status" value="1"/>
</dbReference>
<dbReference type="CDD" id="cd06595">
    <property type="entry name" value="GH31_u1"/>
    <property type="match status" value="1"/>
</dbReference>
<comment type="caution">
    <text evidence="6">The sequence shown here is derived from an EMBL/GenBank/DDBJ whole genome shotgun (WGS) entry which is preliminary data.</text>
</comment>
<sequence>MVDAARFTAESKAGNPRMNPQCVVQGDRWRIGILTDSLVRLEWSDSGEFVDDRTQTVVSRDFGSVPRFDVRRDADGWIDIETDHLRISYNGEPFSAEGLAVTVKDSPSQHNTWRYGDSQSANSGGTTRTLDQVDGPTPLEPGLLSGDGWAIIDDSADNLVRDMPEVNGRTNPFGEWVKAKPHATRDLYLFGHAGRIREALRDYYRLTGPVPLLPRWAFGNWWSRYHRYSDGEYRTLVERFEREGVPFTVAVIDMDWHVTDVDPKYGSGWTGFTWNRDLFAHPAEFLGWLHDHGMRTTLNLHPRDGIRAFEESYERVCKALGKDPAQGSAVEFDAADPAFMNAYFEQVLHPLEDEGVDFWWIDWQQDGVTRVKGLDPLWMLNHLHYLDSSRRGERPITFSRYSGYGSHRYPVGFSGDTVVTWESLKFQPYFTAMASNIGYGWWSHDIGGHMFGYRDEELEARWYQLGTFSPINRLHSTDSPFNGKEPWNFHAETRAAMTDALRLRHRLIPYLYSMNRRAAVDGEPLIEPMYWRYTGGNVPTEFRFGTELIVSPILEAGSRETQRAKADVWFPHGDWFDFFDGRHYASRPDCGRTMQAWRGLDRMPVFAKAGGIVPMQRLADDATDGAHDGTTNGPLNSTDNPTALDVLVFPGADGSFALWEDDGGIGEANHWTRTDLTLDWAHGAFTVAAAAGERIAVPERRSWRVVFRGVADPAAERVHDRSDSLANGPANDAADDRTRDLSRIVTATIGGRTVDCGATYDEATLSLTVDVADVPITDDLRIVVDGGLEIAPQPTERDAFAVLRDAQMLYFTKERAWDLVRREGANALASLHTLEMPAGDYGEPQWFSSHMPQSVVEALAEVLLRG</sequence>
<dbReference type="InterPro" id="IPR000322">
    <property type="entry name" value="Glyco_hydro_31_TIM"/>
</dbReference>
<dbReference type="InterPro" id="IPR013780">
    <property type="entry name" value="Glyco_hydro_b"/>
</dbReference>
<dbReference type="RefSeq" id="WP_033496217.1">
    <property type="nucleotide sequence ID" value="NZ_JDUU01000036.1"/>
</dbReference>
<dbReference type="EC" id="3.2.1.177" evidence="6"/>
<evidence type="ECO:0000256" key="1">
    <source>
        <dbReference type="ARBA" id="ARBA00007806"/>
    </source>
</evidence>
<feature type="region of interest" description="Disordered" evidence="3">
    <location>
        <begin position="107"/>
        <end position="136"/>
    </location>
</feature>
<dbReference type="EMBL" id="JGYN01000024">
    <property type="protein sequence ID" value="KFI49483.1"/>
    <property type="molecule type" value="Genomic_DNA"/>
</dbReference>
<dbReference type="InterPro" id="IPR048395">
    <property type="entry name" value="Glyco_hydro_31_C"/>
</dbReference>
<dbReference type="OrthoDB" id="176168at2"/>
<keyword evidence="7" id="KW-1185">Reference proteome</keyword>
<evidence type="ECO:0000256" key="2">
    <source>
        <dbReference type="RuleBase" id="RU361185"/>
    </source>
</evidence>
<dbReference type="STRING" id="1437608.GCA_000771645_01861"/>
<keyword evidence="2 6" id="KW-0326">Glycosidase</keyword>
<organism evidence="6 7">
    <name type="scientific">Bifidobacterium biavatii DSM 23969</name>
    <dbReference type="NCBI Taxonomy" id="1437608"/>
    <lineage>
        <taxon>Bacteria</taxon>
        <taxon>Bacillati</taxon>
        <taxon>Actinomycetota</taxon>
        <taxon>Actinomycetes</taxon>
        <taxon>Bifidobacteriales</taxon>
        <taxon>Bifidobacteriaceae</taxon>
        <taxon>Bifidobacterium</taxon>
    </lineage>
</organism>
<evidence type="ECO:0000259" key="4">
    <source>
        <dbReference type="Pfam" id="PF01055"/>
    </source>
</evidence>
<evidence type="ECO:0000256" key="3">
    <source>
        <dbReference type="SAM" id="MobiDB-lite"/>
    </source>
</evidence>
<reference evidence="6 7" key="1">
    <citation type="submission" date="2014-03" db="EMBL/GenBank/DDBJ databases">
        <title>Genomics of Bifidobacteria.</title>
        <authorList>
            <person name="Ventura M."/>
            <person name="Milani C."/>
            <person name="Lugli G.A."/>
        </authorList>
    </citation>
    <scope>NUCLEOTIDE SEQUENCE [LARGE SCALE GENOMIC DNA]</scope>
    <source>
        <strain evidence="6 7">DSM 23969</strain>
    </source>
</reference>
<name>A0A086ZSI3_9BIFI</name>
<evidence type="ECO:0000313" key="7">
    <source>
        <dbReference type="Proteomes" id="UP000029108"/>
    </source>
</evidence>
<dbReference type="AlphaFoldDB" id="A0A086ZSI3"/>
<dbReference type="GO" id="GO:0061634">
    <property type="term" value="F:alpha-D-xyloside xylohydrolase"/>
    <property type="evidence" value="ECO:0007669"/>
    <property type="project" value="UniProtKB-EC"/>
</dbReference>
<dbReference type="PANTHER" id="PTHR22762:SF89">
    <property type="entry name" value="ALPHA-XYLOSIDASE"/>
    <property type="match status" value="1"/>
</dbReference>
<gene>
    <name evidence="6" type="ORF">BBIA_1921</name>
</gene>
<dbReference type="Gene3D" id="2.60.40.1180">
    <property type="entry name" value="Golgi alpha-mannosidase II"/>
    <property type="match status" value="2"/>
</dbReference>
<keyword evidence="2 6" id="KW-0378">Hydrolase</keyword>
<feature type="domain" description="Glycoside hydrolase family 31 TIM barrel" evidence="4">
    <location>
        <begin position="211"/>
        <end position="514"/>
    </location>
</feature>
<dbReference type="GO" id="GO:0006491">
    <property type="term" value="P:N-glycan processing"/>
    <property type="evidence" value="ECO:0007669"/>
    <property type="project" value="TreeGrafter"/>
</dbReference>
<dbReference type="SUPFAM" id="SSF51445">
    <property type="entry name" value="(Trans)glycosidases"/>
    <property type="match status" value="1"/>
</dbReference>
<dbReference type="GO" id="GO:0090599">
    <property type="term" value="F:alpha-glucosidase activity"/>
    <property type="evidence" value="ECO:0007669"/>
    <property type="project" value="TreeGrafter"/>
</dbReference>
<dbReference type="PANTHER" id="PTHR22762">
    <property type="entry name" value="ALPHA-GLUCOSIDASE"/>
    <property type="match status" value="1"/>
</dbReference>
<dbReference type="SUPFAM" id="SSF51011">
    <property type="entry name" value="Glycosyl hydrolase domain"/>
    <property type="match status" value="1"/>
</dbReference>
<comment type="similarity">
    <text evidence="1 2">Belongs to the glycosyl hydrolase 31 family.</text>
</comment>
<evidence type="ECO:0000259" key="5">
    <source>
        <dbReference type="Pfam" id="PF21365"/>
    </source>
</evidence>
<dbReference type="Pfam" id="PF21365">
    <property type="entry name" value="Glyco_hydro_31_3rd"/>
    <property type="match status" value="1"/>
</dbReference>
<accession>A0A086ZSI3</accession>
<dbReference type="Gene3D" id="3.20.20.80">
    <property type="entry name" value="Glycosidases"/>
    <property type="match status" value="1"/>
</dbReference>
<proteinExistence type="inferred from homology"/>
<dbReference type="GO" id="GO:0005975">
    <property type="term" value="P:carbohydrate metabolic process"/>
    <property type="evidence" value="ECO:0007669"/>
    <property type="project" value="InterPro"/>
</dbReference>
<protein>
    <submittedName>
        <fullName evidence="6">Alpha-glucosidase</fullName>
        <ecNumber evidence="6">3.2.1.177</ecNumber>
    </submittedName>
</protein>
<dbReference type="eggNOG" id="COG1501">
    <property type="taxonomic scope" value="Bacteria"/>
</dbReference>